<dbReference type="GO" id="GO:0006891">
    <property type="term" value="P:intra-Golgi vesicle-mediated transport"/>
    <property type="evidence" value="ECO:0007669"/>
    <property type="project" value="TreeGrafter"/>
</dbReference>
<dbReference type="GO" id="GO:0000139">
    <property type="term" value="C:Golgi membrane"/>
    <property type="evidence" value="ECO:0007669"/>
    <property type="project" value="UniProtKB-SubCell"/>
</dbReference>
<dbReference type="GO" id="GO:0005801">
    <property type="term" value="C:cis-Golgi network"/>
    <property type="evidence" value="ECO:0007669"/>
    <property type="project" value="InterPro"/>
</dbReference>
<evidence type="ECO:0000313" key="13">
    <source>
        <dbReference type="Proteomes" id="UP000736335"/>
    </source>
</evidence>
<keyword evidence="5" id="KW-0653">Protein transport</keyword>
<gene>
    <name evidence="12" type="ORF">BJ322DRAFT_1034713</name>
</gene>
<dbReference type="InterPro" id="IPR048685">
    <property type="entry name" value="COG3_C"/>
</dbReference>
<dbReference type="PANTHER" id="PTHR13302:SF8">
    <property type="entry name" value="CONSERVED OLIGOMERIC GOLGI COMPLEX SUBUNIT 3"/>
    <property type="match status" value="1"/>
</dbReference>
<evidence type="ECO:0000313" key="12">
    <source>
        <dbReference type="EMBL" id="KAF9793448.1"/>
    </source>
</evidence>
<evidence type="ECO:0000256" key="7">
    <source>
        <dbReference type="ARBA" id="ARBA00023136"/>
    </source>
</evidence>
<proteinExistence type="inferred from homology"/>
<dbReference type="EMBL" id="WIUZ02000001">
    <property type="protein sequence ID" value="KAF9793448.1"/>
    <property type="molecule type" value="Genomic_DNA"/>
</dbReference>
<evidence type="ECO:0000256" key="1">
    <source>
        <dbReference type="ARBA" id="ARBA00004395"/>
    </source>
</evidence>
<dbReference type="Proteomes" id="UP000736335">
    <property type="component" value="Unassembled WGS sequence"/>
</dbReference>
<protein>
    <recommendedName>
        <fullName evidence="3">Conserved oligomeric Golgi complex subunit 3</fullName>
    </recommendedName>
    <alternativeName>
        <fullName evidence="8">Component of oligomeric Golgi complex 3</fullName>
    </alternativeName>
</protein>
<accession>A0A9P6HSV9</accession>
<feature type="region of interest" description="Disordered" evidence="9">
    <location>
        <begin position="49"/>
        <end position="94"/>
    </location>
</feature>
<keyword evidence="4" id="KW-0813">Transport</keyword>
<comment type="subcellular location">
    <subcellularLocation>
        <location evidence="1">Golgi apparatus membrane</location>
        <topology evidence="1">Peripheral membrane protein</topology>
    </subcellularLocation>
</comment>
<dbReference type="InterPro" id="IPR007265">
    <property type="entry name" value="COG_su3"/>
</dbReference>
<name>A0A9P6HSV9_9AGAM</name>
<comment type="caution">
    <text evidence="12">The sequence shown here is derived from an EMBL/GenBank/DDBJ whole genome shotgun (WGS) entry which is preliminary data.</text>
</comment>
<evidence type="ECO:0000256" key="2">
    <source>
        <dbReference type="ARBA" id="ARBA00009936"/>
    </source>
</evidence>
<evidence type="ECO:0000256" key="3">
    <source>
        <dbReference type="ARBA" id="ARBA00020976"/>
    </source>
</evidence>
<evidence type="ECO:0000259" key="10">
    <source>
        <dbReference type="Pfam" id="PF04136"/>
    </source>
</evidence>
<dbReference type="GO" id="GO:0017119">
    <property type="term" value="C:Golgi transport complex"/>
    <property type="evidence" value="ECO:0007669"/>
    <property type="project" value="TreeGrafter"/>
</dbReference>
<evidence type="ECO:0000256" key="8">
    <source>
        <dbReference type="ARBA" id="ARBA00031339"/>
    </source>
</evidence>
<feature type="domain" description="Conserved oligomeric Golgi complex subunit 3 C-terminal" evidence="11">
    <location>
        <begin position="302"/>
        <end position="652"/>
    </location>
</feature>
<evidence type="ECO:0000256" key="6">
    <source>
        <dbReference type="ARBA" id="ARBA00023034"/>
    </source>
</evidence>
<evidence type="ECO:0000256" key="9">
    <source>
        <dbReference type="SAM" id="MobiDB-lite"/>
    </source>
</evidence>
<dbReference type="Pfam" id="PF04136">
    <property type="entry name" value="COG3_N"/>
    <property type="match status" value="1"/>
</dbReference>
<keyword evidence="6" id="KW-0333">Golgi apparatus</keyword>
<dbReference type="Pfam" id="PF20671">
    <property type="entry name" value="COG3_C"/>
    <property type="match status" value="1"/>
</dbReference>
<reference evidence="12" key="1">
    <citation type="journal article" date="2020" name="Nat. Commun.">
        <title>Large-scale genome sequencing of mycorrhizal fungi provides insights into the early evolution of symbiotic traits.</title>
        <authorList>
            <person name="Miyauchi S."/>
            <person name="Kiss E."/>
            <person name="Kuo A."/>
            <person name="Drula E."/>
            <person name="Kohler A."/>
            <person name="Sanchez-Garcia M."/>
            <person name="Morin E."/>
            <person name="Andreopoulos B."/>
            <person name="Barry K.W."/>
            <person name="Bonito G."/>
            <person name="Buee M."/>
            <person name="Carver A."/>
            <person name="Chen C."/>
            <person name="Cichocki N."/>
            <person name="Clum A."/>
            <person name="Culley D."/>
            <person name="Crous P.W."/>
            <person name="Fauchery L."/>
            <person name="Girlanda M."/>
            <person name="Hayes R.D."/>
            <person name="Keri Z."/>
            <person name="LaButti K."/>
            <person name="Lipzen A."/>
            <person name="Lombard V."/>
            <person name="Magnuson J."/>
            <person name="Maillard F."/>
            <person name="Murat C."/>
            <person name="Nolan M."/>
            <person name="Ohm R.A."/>
            <person name="Pangilinan J."/>
            <person name="Pereira M.F."/>
            <person name="Perotto S."/>
            <person name="Peter M."/>
            <person name="Pfister S."/>
            <person name="Riley R."/>
            <person name="Sitrit Y."/>
            <person name="Stielow J.B."/>
            <person name="Szollosi G."/>
            <person name="Zifcakova L."/>
            <person name="Stursova M."/>
            <person name="Spatafora J.W."/>
            <person name="Tedersoo L."/>
            <person name="Vaario L.M."/>
            <person name="Yamada A."/>
            <person name="Yan M."/>
            <person name="Wang P."/>
            <person name="Xu J."/>
            <person name="Bruns T."/>
            <person name="Baldrian P."/>
            <person name="Vilgalys R."/>
            <person name="Dunand C."/>
            <person name="Henrissat B."/>
            <person name="Grigoriev I.V."/>
            <person name="Hibbett D."/>
            <person name="Nagy L.G."/>
            <person name="Martin F.M."/>
        </authorList>
    </citation>
    <scope>NUCLEOTIDE SEQUENCE</scope>
    <source>
        <strain evidence="12">UH-Tt-Lm1</strain>
    </source>
</reference>
<feature type="compositionally biased region" description="Low complexity" evidence="9">
    <location>
        <begin position="79"/>
        <end position="94"/>
    </location>
</feature>
<keyword evidence="7" id="KW-0472">Membrane</keyword>
<reference evidence="12" key="2">
    <citation type="submission" date="2020-11" db="EMBL/GenBank/DDBJ databases">
        <authorList>
            <consortium name="DOE Joint Genome Institute"/>
            <person name="Kuo A."/>
            <person name="Miyauchi S."/>
            <person name="Kiss E."/>
            <person name="Drula E."/>
            <person name="Kohler A."/>
            <person name="Sanchez-Garcia M."/>
            <person name="Andreopoulos B."/>
            <person name="Barry K.W."/>
            <person name="Bonito G."/>
            <person name="Buee M."/>
            <person name="Carver A."/>
            <person name="Chen C."/>
            <person name="Cichocki N."/>
            <person name="Clum A."/>
            <person name="Culley D."/>
            <person name="Crous P.W."/>
            <person name="Fauchery L."/>
            <person name="Girlanda M."/>
            <person name="Hayes R."/>
            <person name="Keri Z."/>
            <person name="Labutti K."/>
            <person name="Lipzen A."/>
            <person name="Lombard V."/>
            <person name="Magnuson J."/>
            <person name="Maillard F."/>
            <person name="Morin E."/>
            <person name="Murat C."/>
            <person name="Nolan M."/>
            <person name="Ohm R."/>
            <person name="Pangilinan J."/>
            <person name="Pereira M."/>
            <person name="Perotto S."/>
            <person name="Peter M."/>
            <person name="Riley R."/>
            <person name="Sitrit Y."/>
            <person name="Stielow B."/>
            <person name="Szollosi G."/>
            <person name="Zifcakova L."/>
            <person name="Stursova M."/>
            <person name="Spatafora J.W."/>
            <person name="Tedersoo L."/>
            <person name="Vaario L.-M."/>
            <person name="Yamada A."/>
            <person name="Yan M."/>
            <person name="Wang P."/>
            <person name="Xu J."/>
            <person name="Bruns T."/>
            <person name="Baldrian P."/>
            <person name="Vilgalys R."/>
            <person name="Henrissat B."/>
            <person name="Grigoriev I.V."/>
            <person name="Hibbett D."/>
            <person name="Nagy L.G."/>
            <person name="Martin F.M."/>
        </authorList>
    </citation>
    <scope>NUCLEOTIDE SEQUENCE</scope>
    <source>
        <strain evidence="12">UH-Tt-Lm1</strain>
    </source>
</reference>
<organism evidence="12 13">
    <name type="scientific">Thelephora terrestris</name>
    <dbReference type="NCBI Taxonomy" id="56493"/>
    <lineage>
        <taxon>Eukaryota</taxon>
        <taxon>Fungi</taxon>
        <taxon>Dikarya</taxon>
        <taxon>Basidiomycota</taxon>
        <taxon>Agaricomycotina</taxon>
        <taxon>Agaricomycetes</taxon>
        <taxon>Thelephorales</taxon>
        <taxon>Thelephoraceae</taxon>
        <taxon>Thelephora</taxon>
    </lineage>
</organism>
<dbReference type="InterPro" id="IPR048320">
    <property type="entry name" value="COG3_N"/>
</dbReference>
<dbReference type="GO" id="GO:0007030">
    <property type="term" value="P:Golgi organization"/>
    <property type="evidence" value="ECO:0007669"/>
    <property type="project" value="TreeGrafter"/>
</dbReference>
<evidence type="ECO:0000259" key="11">
    <source>
        <dbReference type="Pfam" id="PF20671"/>
    </source>
</evidence>
<comment type="similarity">
    <text evidence="2">Belongs to the COG3 family.</text>
</comment>
<sequence>MTSTRVPPRRIQTQILVPTPSKPTISVEEWEAKAPLLDSAMKSINTIKAASENRPLPPKFLPDDVLSSRPSTPTVRKLGGPSSRPGTPSISTPTTTRNAALHVLHPKQPIQTPQQFYDWFALIDQSVARSQESHFHAHLETVTSHVEMCDAVLERIELLEKEVTDMLEGWRGVEESGKSLKDACERLLVEKDRLIEMTEAIGQHLQYFQELESATRMLNHPGESLVLQVDFLYMVERVDLCIDYFKQHRNFRESDLYLLRFQQCMTRAMTLIKMYFVGSLRALTTDISRRLSEKDVSATAQHHLLYTRFMSVSSQVAPLLGEFERRVQVHPDELSTLLAECHTAYFTARKSLLVNRLINEIKGLDPARTELVELTRTGCSYLKQLCTDEFELFSAFFSTGETLLYQYLENLCDYLYDDLRPRILHEPRISVLCDVCTVIQALMVLDVPNVESDDDEDESISKFEDEDGSITSRRWPKVLGKLHISRLLQMVLQDAQTRLFFKAQSIIQAEIRYYVPKTEDLAYPEKLVAATKNPLSSGSLQYPEKENVSQIFQVKSLDKQETWYPTLQKTLWVLSQLHDFVKPAIFEDIAQEAINICRQSLVSAADTIKGVKTNVISQGQGSSYATSKTLDGELFLVRHLLILKEVTQNLDLVSRDDTSRTVNLSAVTETLASMLGRATLLPNSLFASLGMPRGGENMGDVKLGIDQEVKKACEDVIFGCANLVCAGMRHWIDTGPTNTNQQTSSANVASLDESFKMGCHRDLRASVARMRLYLEDDRTVLVLLSHVQEKIVDEYVDFRQAVSERSKGSEASLMSIQELKGFLKNICEDEVHA</sequence>
<feature type="domain" description="Conserved oligomeric Golgi complex subunit 3 N-terminal" evidence="10">
    <location>
        <begin position="138"/>
        <end position="281"/>
    </location>
</feature>
<dbReference type="AlphaFoldDB" id="A0A9P6HSV9"/>
<keyword evidence="13" id="KW-1185">Reference proteome</keyword>
<dbReference type="OrthoDB" id="296793at2759"/>
<dbReference type="GO" id="GO:0006886">
    <property type="term" value="P:intracellular protein transport"/>
    <property type="evidence" value="ECO:0007669"/>
    <property type="project" value="InterPro"/>
</dbReference>
<evidence type="ECO:0000256" key="5">
    <source>
        <dbReference type="ARBA" id="ARBA00022927"/>
    </source>
</evidence>
<evidence type="ECO:0000256" key="4">
    <source>
        <dbReference type="ARBA" id="ARBA00022448"/>
    </source>
</evidence>
<dbReference type="PANTHER" id="PTHR13302">
    <property type="entry name" value="CONSERVED OLIGOMERIC GOLGI COMPLEX COMPONENT 3"/>
    <property type="match status" value="1"/>
</dbReference>